<protein>
    <submittedName>
        <fullName evidence="1">Type IV pilus assembly protein PilM</fullName>
    </submittedName>
</protein>
<keyword evidence="2" id="KW-1185">Reference proteome</keyword>
<dbReference type="EMBL" id="FNUD01000002">
    <property type="protein sequence ID" value="SEE33007.1"/>
    <property type="molecule type" value="Genomic_DNA"/>
</dbReference>
<sequence length="337" mass="35831">MSFFTLRKSRIALGKSTVPGLFGKNRHRCVGVDITAQAIKIVELSRSQGEFRLQAYAIEPLPAGLMNDLTCSGAESVIRVLLKALEKAGVMARDAVVAMPDELLISKTLEVESGLSEADLELHVRLEAEQYVPYALEDVALDFEVQGRSSNHAGQVAVQMVACRQEALEWYRSVLIGAGLTPRVVEVQAHALARGVEAAVPDLSQQEAVAVVDFGSHMTLLSIVRQGQVIYSRELLFGQGMAGAQGFEESVVQHLGLGLEQFVESGAAGVVGMILLAGAAATTPGLSQWVEARLGTPVRVANPFSAMDLNPALAPETLLCDAPMLLTACGLALRGSD</sequence>
<dbReference type="PANTHER" id="PTHR32432">
    <property type="entry name" value="CELL DIVISION PROTEIN FTSA-RELATED"/>
    <property type="match status" value="1"/>
</dbReference>
<dbReference type="Pfam" id="PF11104">
    <property type="entry name" value="PilM_2"/>
    <property type="match status" value="2"/>
</dbReference>
<dbReference type="InterPro" id="IPR005883">
    <property type="entry name" value="PilM"/>
</dbReference>
<dbReference type="InterPro" id="IPR050696">
    <property type="entry name" value="FtsA/MreB"/>
</dbReference>
<gene>
    <name evidence="1" type="ORF">SAMN04489800_0509</name>
</gene>
<dbReference type="CDD" id="cd24049">
    <property type="entry name" value="ASKHA_NBD_PilM"/>
    <property type="match status" value="1"/>
</dbReference>
<dbReference type="Proteomes" id="UP000183613">
    <property type="component" value="Unassembled WGS sequence"/>
</dbReference>
<dbReference type="PIRSF" id="PIRSF019169">
    <property type="entry name" value="PilM"/>
    <property type="match status" value="1"/>
</dbReference>
<evidence type="ECO:0000313" key="2">
    <source>
        <dbReference type="Proteomes" id="UP000183613"/>
    </source>
</evidence>
<dbReference type="InterPro" id="IPR043129">
    <property type="entry name" value="ATPase_NBD"/>
</dbReference>
<evidence type="ECO:0000313" key="1">
    <source>
        <dbReference type="EMBL" id="SEE33007.1"/>
    </source>
</evidence>
<proteinExistence type="predicted"/>
<name>A0A1H5HYK3_PSEDM</name>
<dbReference type="PANTHER" id="PTHR32432:SF3">
    <property type="entry name" value="ETHANOLAMINE UTILIZATION PROTEIN EUTJ"/>
    <property type="match status" value="1"/>
</dbReference>
<comment type="caution">
    <text evidence="1">The sequence shown here is derived from an EMBL/GenBank/DDBJ whole genome shotgun (WGS) entry which is preliminary data.</text>
</comment>
<dbReference type="Gene3D" id="3.30.420.40">
    <property type="match status" value="3"/>
</dbReference>
<dbReference type="NCBIfam" id="TIGR01175">
    <property type="entry name" value="pilM"/>
    <property type="match status" value="1"/>
</dbReference>
<dbReference type="AlphaFoldDB" id="A0A1H5HYK3"/>
<dbReference type="Gene3D" id="3.30.1490.300">
    <property type="match status" value="1"/>
</dbReference>
<organism evidence="1 2">
    <name type="scientific">Pseudomonas deceptionensis</name>
    <dbReference type="NCBI Taxonomy" id="882211"/>
    <lineage>
        <taxon>Bacteria</taxon>
        <taxon>Pseudomonadati</taxon>
        <taxon>Pseudomonadota</taxon>
        <taxon>Gammaproteobacteria</taxon>
        <taxon>Pseudomonadales</taxon>
        <taxon>Pseudomonadaceae</taxon>
        <taxon>Pseudomonas</taxon>
    </lineage>
</organism>
<accession>A0A1H5HYK3</accession>
<reference evidence="1" key="1">
    <citation type="submission" date="2016-10" db="EMBL/GenBank/DDBJ databases">
        <authorList>
            <person name="Varghese N."/>
            <person name="Submissions S."/>
        </authorList>
    </citation>
    <scope>NUCLEOTIDE SEQUENCE [LARGE SCALE GENOMIC DNA]</scope>
    <source>
        <strain evidence="1">LMG 25555</strain>
    </source>
</reference>
<dbReference type="SUPFAM" id="SSF53067">
    <property type="entry name" value="Actin-like ATPase domain"/>
    <property type="match status" value="2"/>
</dbReference>